<name>A0A4V1J2A3_9FUNG</name>
<evidence type="ECO:0000256" key="5">
    <source>
        <dbReference type="ARBA" id="ARBA00022840"/>
    </source>
</evidence>
<keyword evidence="7" id="KW-0539">Nucleus</keyword>
<feature type="compositionally biased region" description="Basic and acidic residues" evidence="8">
    <location>
        <begin position="145"/>
        <end position="158"/>
    </location>
</feature>
<reference evidence="10" key="1">
    <citation type="journal article" date="2018" name="Nat. Microbiol.">
        <title>Leveraging single-cell genomics to expand the fungal tree of life.</title>
        <authorList>
            <person name="Ahrendt S.R."/>
            <person name="Quandt C.A."/>
            <person name="Ciobanu D."/>
            <person name="Clum A."/>
            <person name="Salamov A."/>
            <person name="Andreopoulos B."/>
            <person name="Cheng J.F."/>
            <person name="Woyke T."/>
            <person name="Pelin A."/>
            <person name="Henrissat B."/>
            <person name="Reynolds N.K."/>
            <person name="Benny G.L."/>
            <person name="Smith M.E."/>
            <person name="James T.Y."/>
            <person name="Grigoriev I.V."/>
        </authorList>
    </citation>
    <scope>NUCLEOTIDE SEQUENCE [LARGE SCALE GENOMIC DNA]</scope>
    <source>
        <strain evidence="10">Benny S71-1</strain>
    </source>
</reference>
<evidence type="ECO:0000256" key="3">
    <source>
        <dbReference type="ARBA" id="ARBA00022741"/>
    </source>
</evidence>
<dbReference type="InterPro" id="IPR044574">
    <property type="entry name" value="ARIP4-like"/>
</dbReference>
<dbReference type="PANTHER" id="PTHR45797:SF1">
    <property type="entry name" value="HELICASE ARIP4"/>
    <property type="match status" value="1"/>
</dbReference>
<comment type="subcellular location">
    <subcellularLocation>
        <location evidence="1">Nucleus</location>
    </subcellularLocation>
</comment>
<dbReference type="GO" id="GO:0016887">
    <property type="term" value="F:ATP hydrolysis activity"/>
    <property type="evidence" value="ECO:0007669"/>
    <property type="project" value="InterPro"/>
</dbReference>
<dbReference type="EMBL" id="KZ989142">
    <property type="protein sequence ID" value="RKP27859.1"/>
    <property type="molecule type" value="Genomic_DNA"/>
</dbReference>
<feature type="compositionally biased region" description="Polar residues" evidence="8">
    <location>
        <begin position="165"/>
        <end position="184"/>
    </location>
</feature>
<dbReference type="GO" id="GO:0005634">
    <property type="term" value="C:nucleus"/>
    <property type="evidence" value="ECO:0007669"/>
    <property type="project" value="UniProtKB-SubCell"/>
</dbReference>
<keyword evidence="4" id="KW-0378">Hydrolase</keyword>
<keyword evidence="10" id="KW-1185">Reference proteome</keyword>
<accession>A0A4V1J2A3</accession>
<dbReference type="Proteomes" id="UP000278143">
    <property type="component" value="Unassembled WGS sequence"/>
</dbReference>
<keyword evidence="6" id="KW-0238">DNA-binding</keyword>
<evidence type="ECO:0000256" key="8">
    <source>
        <dbReference type="SAM" id="MobiDB-lite"/>
    </source>
</evidence>
<dbReference type="GO" id="GO:0003677">
    <property type="term" value="F:DNA binding"/>
    <property type="evidence" value="ECO:0007669"/>
    <property type="project" value="UniProtKB-KW"/>
</dbReference>
<evidence type="ECO:0000256" key="6">
    <source>
        <dbReference type="ARBA" id="ARBA00023125"/>
    </source>
</evidence>
<dbReference type="Gene3D" id="1.20.120.850">
    <property type="entry name" value="SWI2/SNF2 ATPases, N-terminal domain"/>
    <property type="match status" value="1"/>
</dbReference>
<keyword evidence="5" id="KW-0067">ATP-binding</keyword>
<dbReference type="GO" id="GO:0004386">
    <property type="term" value="F:helicase activity"/>
    <property type="evidence" value="ECO:0007669"/>
    <property type="project" value="UniProtKB-KW"/>
</dbReference>
<dbReference type="OrthoDB" id="2020972at2759"/>
<sequence>MIAANRVILVDLGWNPRHPPQAYRYGQSKPVYVYRLQNYGTWEDKVYKNNIHKIGLAYRVIDERNPDKHFTRKEMSTYFAQPPAHVPTYLDEKTFEEEDGVLASVLQRHRDLVVDINTQASLWRETDEELSPDEMAVAHQLAEQEGERVMEEPAKEPEPAIAPESSTSTADATTQETSTPSAPS</sequence>
<organism evidence="9 10">
    <name type="scientific">Syncephalis pseudoplumigaleata</name>
    <dbReference type="NCBI Taxonomy" id="1712513"/>
    <lineage>
        <taxon>Eukaryota</taxon>
        <taxon>Fungi</taxon>
        <taxon>Fungi incertae sedis</taxon>
        <taxon>Zoopagomycota</taxon>
        <taxon>Zoopagomycotina</taxon>
        <taxon>Zoopagomycetes</taxon>
        <taxon>Zoopagales</taxon>
        <taxon>Piptocephalidaceae</taxon>
        <taxon>Syncephalis</taxon>
    </lineage>
</organism>
<keyword evidence="3" id="KW-0547">Nucleotide-binding</keyword>
<dbReference type="InterPro" id="IPR027417">
    <property type="entry name" value="P-loop_NTPase"/>
</dbReference>
<proteinExistence type="inferred from homology"/>
<comment type="similarity">
    <text evidence="2">Belongs to the SNF2/RAD54 helicase family.</text>
</comment>
<dbReference type="Gene3D" id="3.40.50.300">
    <property type="entry name" value="P-loop containing nucleotide triphosphate hydrolases"/>
    <property type="match status" value="1"/>
</dbReference>
<evidence type="ECO:0000256" key="7">
    <source>
        <dbReference type="ARBA" id="ARBA00023242"/>
    </source>
</evidence>
<feature type="region of interest" description="Disordered" evidence="8">
    <location>
        <begin position="142"/>
        <end position="184"/>
    </location>
</feature>
<dbReference type="GO" id="GO:0005524">
    <property type="term" value="F:ATP binding"/>
    <property type="evidence" value="ECO:0007669"/>
    <property type="project" value="UniProtKB-KW"/>
</dbReference>
<evidence type="ECO:0000313" key="9">
    <source>
        <dbReference type="EMBL" id="RKP27859.1"/>
    </source>
</evidence>
<evidence type="ECO:0000313" key="10">
    <source>
        <dbReference type="Proteomes" id="UP000278143"/>
    </source>
</evidence>
<evidence type="ECO:0000256" key="2">
    <source>
        <dbReference type="ARBA" id="ARBA00007025"/>
    </source>
</evidence>
<gene>
    <name evidence="9" type="ORF">SYNPS1DRAFT_26500</name>
</gene>
<dbReference type="PANTHER" id="PTHR45797">
    <property type="entry name" value="RAD54-LIKE"/>
    <property type="match status" value="1"/>
</dbReference>
<dbReference type="AlphaFoldDB" id="A0A4V1J2A3"/>
<evidence type="ECO:0000256" key="1">
    <source>
        <dbReference type="ARBA" id="ARBA00004123"/>
    </source>
</evidence>
<protein>
    <submittedName>
        <fullName evidence="9">Uncharacterized protein</fullName>
    </submittedName>
</protein>
<evidence type="ECO:0000256" key="4">
    <source>
        <dbReference type="ARBA" id="ARBA00022806"/>
    </source>
</evidence>
<dbReference type="SUPFAM" id="SSF52540">
    <property type="entry name" value="P-loop containing nucleoside triphosphate hydrolases"/>
    <property type="match status" value="1"/>
</dbReference>
<keyword evidence="4" id="KW-0347">Helicase</keyword>